<feature type="region of interest" description="Disordered" evidence="2">
    <location>
        <begin position="189"/>
        <end position="208"/>
    </location>
</feature>
<evidence type="ECO:0000256" key="1">
    <source>
        <dbReference type="ARBA" id="ARBA00038379"/>
    </source>
</evidence>
<proteinExistence type="inferred from homology"/>
<feature type="compositionally biased region" description="Low complexity" evidence="2">
    <location>
        <begin position="189"/>
        <end position="207"/>
    </location>
</feature>
<dbReference type="EMBL" id="VCEA01000003">
    <property type="protein sequence ID" value="KAB0345482.1"/>
    <property type="molecule type" value="Genomic_DNA"/>
</dbReference>
<dbReference type="Proteomes" id="UP000326458">
    <property type="component" value="Unassembled WGS sequence"/>
</dbReference>
<dbReference type="AlphaFoldDB" id="A0A5N3V866"/>
<dbReference type="InterPro" id="IPR022168">
    <property type="entry name" value="GARIL-like_Rab2B-bd"/>
</dbReference>
<evidence type="ECO:0000256" key="2">
    <source>
        <dbReference type="SAM" id="MobiDB-lite"/>
    </source>
</evidence>
<keyword evidence="5" id="KW-1185">Reference proteome</keyword>
<feature type="domain" description="Golgi associated RAB2 interactor protein-like Rab2B-binding" evidence="3">
    <location>
        <begin position="109"/>
        <end position="176"/>
    </location>
</feature>
<accession>A0A5N3V866</accession>
<name>A0A5N3V866_MUNMU</name>
<comment type="similarity">
    <text evidence="1">Belongs to the GARIN family.</text>
</comment>
<reference evidence="4 5" key="1">
    <citation type="submission" date="2019-06" db="EMBL/GenBank/DDBJ databases">
        <title>Discovery of a novel chromosome fission-fusion reversal in muntjac.</title>
        <authorList>
            <person name="Mudd A.B."/>
            <person name="Bredeson J.V."/>
            <person name="Baum R."/>
            <person name="Hockemeyer D."/>
            <person name="Rokhsar D.S."/>
        </authorList>
    </citation>
    <scope>NUCLEOTIDE SEQUENCE [LARGE SCALE GENOMIC DNA]</scope>
    <source>
        <strain evidence="4">UTSW_UCB_Mm</strain>
        <tissue evidence="4">Fibroblast cell line</tissue>
    </source>
</reference>
<organism evidence="4 5">
    <name type="scientific">Muntiacus muntjak</name>
    <name type="common">Barking deer</name>
    <name type="synonym">Indian muntjac</name>
    <dbReference type="NCBI Taxonomy" id="9888"/>
    <lineage>
        <taxon>Eukaryota</taxon>
        <taxon>Metazoa</taxon>
        <taxon>Chordata</taxon>
        <taxon>Craniata</taxon>
        <taxon>Vertebrata</taxon>
        <taxon>Euteleostomi</taxon>
        <taxon>Mammalia</taxon>
        <taxon>Eutheria</taxon>
        <taxon>Laurasiatheria</taxon>
        <taxon>Artiodactyla</taxon>
        <taxon>Ruminantia</taxon>
        <taxon>Pecora</taxon>
        <taxon>Cervidae</taxon>
        <taxon>Muntiacinae</taxon>
        <taxon>Muntiacus</taxon>
    </lineage>
</organism>
<comment type="caution">
    <text evidence="4">The sequence shown here is derived from an EMBL/GenBank/DDBJ whole genome shotgun (WGS) entry which is preliminary data.</text>
</comment>
<dbReference type="Pfam" id="PF12480">
    <property type="entry name" value="GARIL_Rab2_bd"/>
    <property type="match status" value="1"/>
</dbReference>
<evidence type="ECO:0000313" key="4">
    <source>
        <dbReference type="EMBL" id="KAB0345482.1"/>
    </source>
</evidence>
<gene>
    <name evidence="4" type="ORF">FD754_022408</name>
</gene>
<evidence type="ECO:0000313" key="5">
    <source>
        <dbReference type="Proteomes" id="UP000326458"/>
    </source>
</evidence>
<protein>
    <recommendedName>
        <fullName evidence="3">Golgi associated RAB2 interactor protein-like Rab2B-binding domain-containing protein</fullName>
    </recommendedName>
</protein>
<dbReference type="PANTHER" id="PTHR22574:SF10">
    <property type="entry name" value="GOLGI-ASSOCIATED RAB2 INTERACTOR PROTEIN 1A"/>
    <property type="match status" value="1"/>
</dbReference>
<evidence type="ECO:0000259" key="3">
    <source>
        <dbReference type="Pfam" id="PF12480"/>
    </source>
</evidence>
<dbReference type="PANTHER" id="PTHR22574">
    <property type="match status" value="1"/>
</dbReference>
<sequence>MSKIRGLPPEVREPGPGVELGVEDGLLCQLIHSPEFNLFSDSVVFESIFIQVTKPRNWMDDSEGPTTVILGVTSSVPSLPLPNILLMANVTWPQGQFSTWNTPGSAPVITLSRILPLKYVELQIYDRLQRILRVRTVTEKIYYLRLHEKHPETVFQFWIRLVKILQRGLSITTKDPRIRISHCLVPKLPTETSESSLPSSSQPSESSMLLAAEQKSDRFLNLSGTSQNTVHRNTSSATEIDNFNFINNTSSPASSPAISNIPMRATLSHSLWEQENADEYYMQAPVASSLGENFWGP</sequence>
<dbReference type="GO" id="GO:0005634">
    <property type="term" value="C:nucleus"/>
    <property type="evidence" value="ECO:0007669"/>
    <property type="project" value="TreeGrafter"/>
</dbReference>